<evidence type="ECO:0000313" key="1">
    <source>
        <dbReference type="EMBL" id="CAH0535987.1"/>
    </source>
</evidence>
<sequence>MVTPSVIGMDLKTQRNLDRFMELLGVFGVRADDHIEIERENERLFFEQKSEHILFSIAVSIDVNFIAQAQLWLMPRLNLERTFGLPVRCFRLGALLVCSVACPNSTFSGDSLYPLYQYLSRMLAEAAKGRR</sequence>
<proteinExistence type="predicted"/>
<organism evidence="1 2">
    <name type="scientific">Vibrio marisflavi CECT 7928</name>
    <dbReference type="NCBI Taxonomy" id="634439"/>
    <lineage>
        <taxon>Bacteria</taxon>
        <taxon>Pseudomonadati</taxon>
        <taxon>Pseudomonadota</taxon>
        <taxon>Gammaproteobacteria</taxon>
        <taxon>Vibrionales</taxon>
        <taxon>Vibrionaceae</taxon>
        <taxon>Vibrio</taxon>
    </lineage>
</organism>
<gene>
    <name evidence="1" type="ORF">VMF7928_00085</name>
</gene>
<dbReference type="EMBL" id="CAKLDM010000001">
    <property type="protein sequence ID" value="CAH0535987.1"/>
    <property type="molecule type" value="Genomic_DNA"/>
</dbReference>
<comment type="caution">
    <text evidence="1">The sequence shown here is derived from an EMBL/GenBank/DDBJ whole genome shotgun (WGS) entry which is preliminary data.</text>
</comment>
<protein>
    <submittedName>
        <fullName evidence="1">Uncharacterized protein</fullName>
    </submittedName>
</protein>
<evidence type="ECO:0000313" key="2">
    <source>
        <dbReference type="Proteomes" id="UP000838748"/>
    </source>
</evidence>
<keyword evidence="2" id="KW-1185">Reference proteome</keyword>
<dbReference type="Proteomes" id="UP000838748">
    <property type="component" value="Unassembled WGS sequence"/>
</dbReference>
<accession>A0ABM8ZZJ4</accession>
<reference evidence="1" key="1">
    <citation type="submission" date="2021-11" db="EMBL/GenBank/DDBJ databases">
        <authorList>
            <person name="Rodrigo-Torres L."/>
            <person name="Arahal R. D."/>
            <person name="Lucena T."/>
        </authorList>
    </citation>
    <scope>NUCLEOTIDE SEQUENCE</scope>
    <source>
        <strain evidence="1">CECT 7928</strain>
    </source>
</reference>
<name>A0ABM8ZZJ4_9VIBR</name>